<dbReference type="PROSITE" id="PS50110">
    <property type="entry name" value="RESPONSE_REGULATORY"/>
    <property type="match status" value="1"/>
</dbReference>
<evidence type="ECO:0000256" key="3">
    <source>
        <dbReference type="PROSITE-ProRule" id="PRU00169"/>
    </source>
</evidence>
<evidence type="ECO:0000256" key="2">
    <source>
        <dbReference type="ARBA" id="ARBA00023125"/>
    </source>
</evidence>
<name>A0ABY6LWF5_9FLAO</name>
<evidence type="ECO:0000313" key="6">
    <source>
        <dbReference type="EMBL" id="UYW00665.1"/>
    </source>
</evidence>
<dbReference type="PROSITE" id="PS00622">
    <property type="entry name" value="HTH_LUXR_1"/>
    <property type="match status" value="1"/>
</dbReference>
<proteinExistence type="predicted"/>
<dbReference type="PROSITE" id="PS50043">
    <property type="entry name" value="HTH_LUXR_2"/>
    <property type="match status" value="1"/>
</dbReference>
<feature type="domain" description="Response regulatory" evidence="5">
    <location>
        <begin position="3"/>
        <end position="119"/>
    </location>
</feature>
<dbReference type="RefSeq" id="WP_264432651.1">
    <property type="nucleotide sequence ID" value="NZ_CP081495.1"/>
</dbReference>
<dbReference type="CDD" id="cd17535">
    <property type="entry name" value="REC_NarL-like"/>
    <property type="match status" value="1"/>
</dbReference>
<dbReference type="PANTHER" id="PTHR43214">
    <property type="entry name" value="TWO-COMPONENT RESPONSE REGULATOR"/>
    <property type="match status" value="1"/>
</dbReference>
<dbReference type="SMART" id="SM00448">
    <property type="entry name" value="REC"/>
    <property type="match status" value="1"/>
</dbReference>
<evidence type="ECO:0000313" key="7">
    <source>
        <dbReference type="Proteomes" id="UP001163328"/>
    </source>
</evidence>
<protein>
    <submittedName>
        <fullName evidence="6">Response regulator transcription factor</fullName>
    </submittedName>
</protein>
<dbReference type="EMBL" id="CP081495">
    <property type="protein sequence ID" value="UYW00665.1"/>
    <property type="molecule type" value="Genomic_DNA"/>
</dbReference>
<dbReference type="InterPro" id="IPR016032">
    <property type="entry name" value="Sig_transdc_resp-reg_C-effctor"/>
</dbReference>
<evidence type="ECO:0000256" key="1">
    <source>
        <dbReference type="ARBA" id="ARBA00022553"/>
    </source>
</evidence>
<evidence type="ECO:0000259" key="4">
    <source>
        <dbReference type="PROSITE" id="PS50043"/>
    </source>
</evidence>
<keyword evidence="7" id="KW-1185">Reference proteome</keyword>
<dbReference type="PRINTS" id="PR00038">
    <property type="entry name" value="HTHLUXR"/>
</dbReference>
<keyword evidence="2" id="KW-0238">DNA-binding</keyword>
<dbReference type="InterPro" id="IPR011006">
    <property type="entry name" value="CheY-like_superfamily"/>
</dbReference>
<dbReference type="SUPFAM" id="SSF46894">
    <property type="entry name" value="C-terminal effector domain of the bipartite response regulators"/>
    <property type="match status" value="1"/>
</dbReference>
<dbReference type="InterPro" id="IPR001789">
    <property type="entry name" value="Sig_transdc_resp-reg_receiver"/>
</dbReference>
<organism evidence="6 7">
    <name type="scientific">Flavobacterium agricola</name>
    <dbReference type="NCBI Taxonomy" id="2870839"/>
    <lineage>
        <taxon>Bacteria</taxon>
        <taxon>Pseudomonadati</taxon>
        <taxon>Bacteroidota</taxon>
        <taxon>Flavobacteriia</taxon>
        <taxon>Flavobacteriales</taxon>
        <taxon>Flavobacteriaceae</taxon>
        <taxon>Flavobacterium</taxon>
    </lineage>
</organism>
<gene>
    <name evidence="6" type="ORF">K5I29_08970</name>
</gene>
<dbReference type="SMART" id="SM00421">
    <property type="entry name" value="HTH_LUXR"/>
    <property type="match status" value="1"/>
</dbReference>
<dbReference type="CDD" id="cd06170">
    <property type="entry name" value="LuxR_C_like"/>
    <property type="match status" value="1"/>
</dbReference>
<keyword evidence="1 3" id="KW-0597">Phosphoprotein</keyword>
<dbReference type="Pfam" id="PF00196">
    <property type="entry name" value="GerE"/>
    <property type="match status" value="1"/>
</dbReference>
<feature type="modified residue" description="4-aspartylphosphate" evidence="3">
    <location>
        <position position="54"/>
    </location>
</feature>
<dbReference type="Proteomes" id="UP001163328">
    <property type="component" value="Chromosome"/>
</dbReference>
<dbReference type="InterPro" id="IPR058245">
    <property type="entry name" value="NreC/VraR/RcsB-like_REC"/>
</dbReference>
<dbReference type="SUPFAM" id="SSF52172">
    <property type="entry name" value="CheY-like"/>
    <property type="match status" value="1"/>
</dbReference>
<evidence type="ECO:0000259" key="5">
    <source>
        <dbReference type="PROSITE" id="PS50110"/>
    </source>
</evidence>
<reference evidence="6" key="1">
    <citation type="submission" date="2021-08" db="EMBL/GenBank/DDBJ databases">
        <title>Flavobacterium sp. strain CC-SYL302.</title>
        <authorList>
            <person name="Lin S.-Y."/>
            <person name="Lee T.-H."/>
            <person name="Young C.-C."/>
        </authorList>
    </citation>
    <scope>NUCLEOTIDE SEQUENCE</scope>
    <source>
        <strain evidence="6">CC-SYL302</strain>
    </source>
</reference>
<sequence length="210" mass="24145">MIKLCIADNQPVTHFGLEAYFKKNEKIVITQNVSNLEQLDETLRKKSIDVCVIDLELEGLTSINYIKAISSENPSIKFLVFSNLAEQIYAFNAYKSGVKGYVLKKEKLQVLEDAIYKVNDDKIVFSDLIKKQIELNSRGKKADRLHRKLSSREIEVLRYLSEGKKNKEIAELLELNEKTISTYKLRLLTKLHVTSLVDLIDKARNLEIVN</sequence>
<dbReference type="InterPro" id="IPR000792">
    <property type="entry name" value="Tscrpt_reg_LuxR_C"/>
</dbReference>
<dbReference type="Gene3D" id="3.40.50.2300">
    <property type="match status" value="1"/>
</dbReference>
<feature type="domain" description="HTH luxR-type" evidence="4">
    <location>
        <begin position="142"/>
        <end position="207"/>
    </location>
</feature>
<dbReference type="Pfam" id="PF00072">
    <property type="entry name" value="Response_reg"/>
    <property type="match status" value="1"/>
</dbReference>
<accession>A0ABY6LWF5</accession>
<dbReference type="InterPro" id="IPR039420">
    <property type="entry name" value="WalR-like"/>
</dbReference>